<sequence length="206" mass="23029">MGDEQEICTFCQYHLPYTDDHLDPNNPCFQQLKGRSQIQFAVALFRLSNAGLVENLIYNLKYNSKPQIGYYFGREYGIKLLKSPFFESIDLLVPIPLHSKRKRKRGYNQSAKIAMGLASILQVPVDETILFRKVQTKTQTRLSSLARVANVSGVFSCSKKPAIDGKHIVLIDDVLTTGATLVSAAEAIIERYPNCKLSVICLAKAS</sequence>
<accession>A0ABP7Z3N6</accession>
<dbReference type="SUPFAM" id="SSF53271">
    <property type="entry name" value="PRTase-like"/>
    <property type="match status" value="1"/>
</dbReference>
<comment type="caution">
    <text evidence="3">The sequence shown here is derived from an EMBL/GenBank/DDBJ whole genome shotgun (WGS) entry which is preliminary data.</text>
</comment>
<evidence type="ECO:0000256" key="1">
    <source>
        <dbReference type="ARBA" id="ARBA00008007"/>
    </source>
</evidence>
<name>A0ABP7Z3N6_9SPHI</name>
<dbReference type="InterPro" id="IPR029057">
    <property type="entry name" value="PRTase-like"/>
</dbReference>
<evidence type="ECO:0000313" key="3">
    <source>
        <dbReference type="EMBL" id="GAA4144828.1"/>
    </source>
</evidence>
<gene>
    <name evidence="3" type="ORF">GCM10022216_28230</name>
</gene>
<protein>
    <submittedName>
        <fullName evidence="3">ComF family protein</fullName>
    </submittedName>
</protein>
<dbReference type="Proteomes" id="UP001500101">
    <property type="component" value="Unassembled WGS sequence"/>
</dbReference>
<dbReference type="Gene3D" id="3.40.50.2020">
    <property type="match status" value="1"/>
</dbReference>
<dbReference type="PANTHER" id="PTHR47505">
    <property type="entry name" value="DNA UTILIZATION PROTEIN YHGH"/>
    <property type="match status" value="1"/>
</dbReference>
<proteinExistence type="inferred from homology"/>
<feature type="domain" description="Phosphoribosyltransferase" evidence="2">
    <location>
        <begin position="111"/>
        <end position="200"/>
    </location>
</feature>
<dbReference type="InterPro" id="IPR051910">
    <property type="entry name" value="ComF/GntX_DNA_util-trans"/>
</dbReference>
<reference evidence="4" key="1">
    <citation type="journal article" date="2019" name="Int. J. Syst. Evol. Microbiol.">
        <title>The Global Catalogue of Microorganisms (GCM) 10K type strain sequencing project: providing services to taxonomists for standard genome sequencing and annotation.</title>
        <authorList>
            <consortium name="The Broad Institute Genomics Platform"/>
            <consortium name="The Broad Institute Genome Sequencing Center for Infectious Disease"/>
            <person name="Wu L."/>
            <person name="Ma J."/>
        </authorList>
    </citation>
    <scope>NUCLEOTIDE SEQUENCE [LARGE SCALE GENOMIC DNA]</scope>
    <source>
        <strain evidence="4">JCM 16704</strain>
    </source>
</reference>
<dbReference type="CDD" id="cd06223">
    <property type="entry name" value="PRTases_typeI"/>
    <property type="match status" value="1"/>
</dbReference>
<organism evidence="3 4">
    <name type="scientific">Sphingobacterium kyonggiense</name>
    <dbReference type="NCBI Taxonomy" id="714075"/>
    <lineage>
        <taxon>Bacteria</taxon>
        <taxon>Pseudomonadati</taxon>
        <taxon>Bacteroidota</taxon>
        <taxon>Sphingobacteriia</taxon>
        <taxon>Sphingobacteriales</taxon>
        <taxon>Sphingobacteriaceae</taxon>
        <taxon>Sphingobacterium</taxon>
    </lineage>
</organism>
<dbReference type="InterPro" id="IPR000836">
    <property type="entry name" value="PRTase_dom"/>
</dbReference>
<dbReference type="Pfam" id="PF00156">
    <property type="entry name" value="Pribosyltran"/>
    <property type="match status" value="1"/>
</dbReference>
<keyword evidence="4" id="KW-1185">Reference proteome</keyword>
<comment type="similarity">
    <text evidence="1">Belongs to the ComF/GntX family.</text>
</comment>
<evidence type="ECO:0000313" key="4">
    <source>
        <dbReference type="Proteomes" id="UP001500101"/>
    </source>
</evidence>
<dbReference type="PANTHER" id="PTHR47505:SF1">
    <property type="entry name" value="DNA UTILIZATION PROTEIN YHGH"/>
    <property type="match status" value="1"/>
</dbReference>
<evidence type="ECO:0000259" key="2">
    <source>
        <dbReference type="Pfam" id="PF00156"/>
    </source>
</evidence>
<dbReference type="EMBL" id="BAAAZI010000011">
    <property type="protein sequence ID" value="GAA4144828.1"/>
    <property type="molecule type" value="Genomic_DNA"/>
</dbReference>